<protein>
    <submittedName>
        <fullName evidence="1">Uncharacterized protein</fullName>
    </submittedName>
</protein>
<dbReference type="AlphaFoldDB" id="A0A7N2LA00"/>
<sequence length="125" mass="13684">MDTKSEVNPSRTFLGRSLRKSFSWYLEVRIARNKNKAVTEKHRATSEVTAKTSNAGYVSRYGEPLPSLIPPGIAVDFAKATVAMSAATTEQDSEVLLSHSPPSWTSFSRCSVNNCAGIFLSLLGW</sequence>
<accession>A0A7N2LA00</accession>
<reference evidence="1 2" key="1">
    <citation type="journal article" date="2016" name="G3 (Bethesda)">
        <title>First Draft Assembly and Annotation of the Genome of a California Endemic Oak Quercus lobata Nee (Fagaceae).</title>
        <authorList>
            <person name="Sork V.L."/>
            <person name="Fitz-Gibbon S.T."/>
            <person name="Puiu D."/>
            <person name="Crepeau M."/>
            <person name="Gugger P.F."/>
            <person name="Sherman R."/>
            <person name="Stevens K."/>
            <person name="Langley C.H."/>
            <person name="Pellegrini M."/>
            <person name="Salzberg S.L."/>
        </authorList>
    </citation>
    <scope>NUCLEOTIDE SEQUENCE [LARGE SCALE GENOMIC DNA]</scope>
    <source>
        <strain evidence="1 2">cv. SW786</strain>
    </source>
</reference>
<organism evidence="1 2">
    <name type="scientific">Quercus lobata</name>
    <name type="common">Valley oak</name>
    <dbReference type="NCBI Taxonomy" id="97700"/>
    <lineage>
        <taxon>Eukaryota</taxon>
        <taxon>Viridiplantae</taxon>
        <taxon>Streptophyta</taxon>
        <taxon>Embryophyta</taxon>
        <taxon>Tracheophyta</taxon>
        <taxon>Spermatophyta</taxon>
        <taxon>Magnoliopsida</taxon>
        <taxon>eudicotyledons</taxon>
        <taxon>Gunneridae</taxon>
        <taxon>Pentapetalae</taxon>
        <taxon>rosids</taxon>
        <taxon>fabids</taxon>
        <taxon>Fagales</taxon>
        <taxon>Fagaceae</taxon>
        <taxon>Quercus</taxon>
    </lineage>
</organism>
<keyword evidence="2" id="KW-1185">Reference proteome</keyword>
<name>A0A7N2LA00_QUELO</name>
<evidence type="ECO:0000313" key="1">
    <source>
        <dbReference type="EnsemblPlants" id="QL03p065314:mrna:CDS:1"/>
    </source>
</evidence>
<evidence type="ECO:0000313" key="2">
    <source>
        <dbReference type="Proteomes" id="UP000594261"/>
    </source>
</evidence>
<dbReference type="InParanoid" id="A0A7N2LA00"/>
<reference evidence="1" key="2">
    <citation type="submission" date="2021-01" db="UniProtKB">
        <authorList>
            <consortium name="EnsemblPlants"/>
        </authorList>
    </citation>
    <scope>IDENTIFICATION</scope>
</reference>
<dbReference type="Proteomes" id="UP000594261">
    <property type="component" value="Chromosome 3"/>
</dbReference>
<dbReference type="OMA" id="ASNAGCP"/>
<dbReference type="EMBL" id="LRBV02000003">
    <property type="status" value="NOT_ANNOTATED_CDS"/>
    <property type="molecule type" value="Genomic_DNA"/>
</dbReference>
<dbReference type="EnsemblPlants" id="QL03p065314:mrna">
    <property type="protein sequence ID" value="QL03p065314:mrna:CDS:1"/>
    <property type="gene ID" value="QL03p065314"/>
</dbReference>
<proteinExistence type="predicted"/>
<dbReference type="Gramene" id="QL03p065314:mrna">
    <property type="protein sequence ID" value="QL03p065314:mrna:CDS:1"/>
    <property type="gene ID" value="QL03p065314"/>
</dbReference>